<feature type="region of interest" description="Disordered" evidence="2">
    <location>
        <begin position="374"/>
        <end position="428"/>
    </location>
</feature>
<dbReference type="InterPro" id="IPR001841">
    <property type="entry name" value="Znf_RING"/>
</dbReference>
<organism evidence="5">
    <name type="scientific">Cyberlindnera fabianii</name>
    <name type="common">Yeast</name>
    <name type="synonym">Hansenula fabianii</name>
    <dbReference type="NCBI Taxonomy" id="36022"/>
    <lineage>
        <taxon>Eukaryota</taxon>
        <taxon>Fungi</taxon>
        <taxon>Dikarya</taxon>
        <taxon>Ascomycota</taxon>
        <taxon>Saccharomycotina</taxon>
        <taxon>Saccharomycetes</taxon>
        <taxon>Phaffomycetales</taxon>
        <taxon>Phaffomycetaceae</taxon>
        <taxon>Cyberlindnera</taxon>
    </lineage>
</organism>
<dbReference type="OrthoDB" id="8062037at2759"/>
<dbReference type="InterPro" id="IPR013083">
    <property type="entry name" value="Znf_RING/FYVE/PHD"/>
</dbReference>
<protein>
    <submittedName>
        <fullName evidence="5">CYFA0S01e17458g1_1</fullName>
    </submittedName>
</protein>
<gene>
    <name evidence="5" type="ORF">CYFA0S_01e17458g</name>
</gene>
<dbReference type="PANTHER" id="PTHR22765">
    <property type="entry name" value="RING FINGER AND PROTEASE ASSOCIATED DOMAIN-CONTAINING"/>
    <property type="match status" value="1"/>
</dbReference>
<evidence type="ECO:0000256" key="3">
    <source>
        <dbReference type="SAM" id="Phobius"/>
    </source>
</evidence>
<accession>A0A061ASU7</accession>
<dbReference type="GO" id="GO:0005737">
    <property type="term" value="C:cytoplasm"/>
    <property type="evidence" value="ECO:0007669"/>
    <property type="project" value="TreeGrafter"/>
</dbReference>
<dbReference type="GO" id="GO:0061630">
    <property type="term" value="F:ubiquitin protein ligase activity"/>
    <property type="evidence" value="ECO:0007669"/>
    <property type="project" value="TreeGrafter"/>
</dbReference>
<feature type="compositionally biased region" description="Basic and acidic residues" evidence="2">
    <location>
        <begin position="418"/>
        <end position="428"/>
    </location>
</feature>
<feature type="region of interest" description="Disordered" evidence="2">
    <location>
        <begin position="275"/>
        <end position="299"/>
    </location>
</feature>
<dbReference type="VEuPathDB" id="FungiDB:BON22_1609"/>
<dbReference type="PhylomeDB" id="A0A061ASU7"/>
<name>A0A061ASU7_CYBFA</name>
<dbReference type="Pfam" id="PF13639">
    <property type="entry name" value="zf-RING_2"/>
    <property type="match status" value="1"/>
</dbReference>
<keyword evidence="1" id="KW-0479">Metal-binding</keyword>
<dbReference type="InterPro" id="IPR051826">
    <property type="entry name" value="E3_ubiquitin-ligase_domain"/>
</dbReference>
<evidence type="ECO:0000313" key="5">
    <source>
        <dbReference type="EMBL" id="CDR37799.1"/>
    </source>
</evidence>
<dbReference type="GO" id="GO:0006511">
    <property type="term" value="P:ubiquitin-dependent protein catabolic process"/>
    <property type="evidence" value="ECO:0007669"/>
    <property type="project" value="TreeGrafter"/>
</dbReference>
<keyword evidence="1" id="KW-0863">Zinc-finger</keyword>
<proteinExistence type="predicted"/>
<dbReference type="GO" id="GO:0008270">
    <property type="term" value="F:zinc ion binding"/>
    <property type="evidence" value="ECO:0007669"/>
    <property type="project" value="UniProtKB-KW"/>
</dbReference>
<dbReference type="EMBL" id="LK052886">
    <property type="protein sequence ID" value="CDR37799.1"/>
    <property type="molecule type" value="Genomic_DNA"/>
</dbReference>
<dbReference type="PROSITE" id="PS50089">
    <property type="entry name" value="ZF_RING_2"/>
    <property type="match status" value="1"/>
</dbReference>
<dbReference type="PANTHER" id="PTHR22765:SF416">
    <property type="entry name" value="E3 UBIQUITIN-PROTEIN LIGASE GODZILLA"/>
    <property type="match status" value="1"/>
</dbReference>
<evidence type="ECO:0000256" key="1">
    <source>
        <dbReference type="PROSITE-ProRule" id="PRU00175"/>
    </source>
</evidence>
<sequence length="428" mass="48057">MSSSSSSTSATSTTAQPSSILFFIAIAIGIVIAFVFIFFSLRYYVRTKLGIYATARLTAGGPNGNIMVVHGDFPVQQLNLYNQDLHAHIRAQRRRRRYMKKRRLTEQEVDHLFPSRTYQDWLNGGAVRDAENRDIAAQLKQENDEEITEQHEQDAAIAAVTSNTNQGTTTATSSSSTSPHNNDTATISTTTLPVTTIDETVESKEVDLGNPYVQEIHYDSGSCAICIDTFEPEDIVRGLICGHVFHQECLDPWLTKRKACCPMCKRDYYLKNNVDDDNDDDNVNTNNQGDTAGAVDHDQGDADSFVGWPELQYTTLEDRVVEILQRNPELENIAREKIKPYMSFKWRLFWFIMGITKTDLLNCTIASEDENLRARQNGTTVETTTDGDTPRDVPQEGDVADEPVVDTNPNTITPPSQDTRRETVERLV</sequence>
<feature type="domain" description="RING-type" evidence="4">
    <location>
        <begin position="223"/>
        <end position="265"/>
    </location>
</feature>
<evidence type="ECO:0000259" key="4">
    <source>
        <dbReference type="PROSITE" id="PS50089"/>
    </source>
</evidence>
<feature type="transmembrane region" description="Helical" evidence="3">
    <location>
        <begin position="20"/>
        <end position="41"/>
    </location>
</feature>
<dbReference type="Gene3D" id="3.30.40.10">
    <property type="entry name" value="Zinc/RING finger domain, C3HC4 (zinc finger)"/>
    <property type="match status" value="1"/>
</dbReference>
<feature type="compositionally biased region" description="Polar residues" evidence="2">
    <location>
        <begin position="407"/>
        <end position="417"/>
    </location>
</feature>
<dbReference type="SMART" id="SM00184">
    <property type="entry name" value="RING"/>
    <property type="match status" value="1"/>
</dbReference>
<keyword evidence="3" id="KW-1133">Transmembrane helix</keyword>
<keyword evidence="3" id="KW-0472">Membrane</keyword>
<keyword evidence="1" id="KW-0862">Zinc</keyword>
<keyword evidence="3" id="KW-0812">Transmembrane</keyword>
<dbReference type="CDD" id="cd16473">
    <property type="entry name" value="RING-H2_RNF103"/>
    <property type="match status" value="1"/>
</dbReference>
<reference evidence="5" key="1">
    <citation type="journal article" date="2014" name="Genome Announc.">
        <title>Genome sequence of the yeast Cyberlindnera fabianii (Hansenula fabianii).</title>
        <authorList>
            <person name="Freel K.C."/>
            <person name="Sarilar V."/>
            <person name="Neuveglise C."/>
            <person name="Devillers H."/>
            <person name="Friedrich A."/>
            <person name="Schacherer J."/>
        </authorList>
    </citation>
    <scope>NUCLEOTIDE SEQUENCE</scope>
    <source>
        <strain evidence="5">YJS4271</strain>
    </source>
</reference>
<dbReference type="AlphaFoldDB" id="A0A061ASU7"/>
<feature type="compositionally biased region" description="Low complexity" evidence="2">
    <location>
        <begin position="378"/>
        <end position="387"/>
    </location>
</feature>
<dbReference type="SUPFAM" id="SSF57850">
    <property type="entry name" value="RING/U-box"/>
    <property type="match status" value="1"/>
</dbReference>
<evidence type="ECO:0000256" key="2">
    <source>
        <dbReference type="SAM" id="MobiDB-lite"/>
    </source>
</evidence>
<feature type="region of interest" description="Disordered" evidence="2">
    <location>
        <begin position="163"/>
        <end position="189"/>
    </location>
</feature>